<dbReference type="EMBL" id="JASORJ010000002">
    <property type="protein sequence ID" value="MDK7356533.1"/>
    <property type="molecule type" value="Genomic_DNA"/>
</dbReference>
<proteinExistence type="predicted"/>
<evidence type="ECO:0000313" key="1">
    <source>
        <dbReference type="EMBL" id="MDK7356533.1"/>
    </source>
</evidence>
<protein>
    <submittedName>
        <fullName evidence="1">DUF600 family protein</fullName>
    </submittedName>
</protein>
<dbReference type="InterPro" id="IPR006728">
    <property type="entry name" value="YezG-like"/>
</dbReference>
<evidence type="ECO:0000313" key="2">
    <source>
        <dbReference type="Proteomes" id="UP001236274"/>
    </source>
</evidence>
<dbReference type="Proteomes" id="UP001236274">
    <property type="component" value="Unassembled WGS sequence"/>
</dbReference>
<dbReference type="Gene3D" id="3.30.500.20">
    <property type="entry name" value="BH3703-like domains"/>
    <property type="match status" value="2"/>
</dbReference>
<name>A0AAJ1Q8Q6_9FIRM</name>
<dbReference type="SUPFAM" id="SSF160424">
    <property type="entry name" value="BH3703-like"/>
    <property type="match status" value="2"/>
</dbReference>
<dbReference type="Pfam" id="PF04634">
    <property type="entry name" value="YezG-like"/>
    <property type="match status" value="2"/>
</dbReference>
<dbReference type="AlphaFoldDB" id="A0AAJ1Q8Q6"/>
<gene>
    <name evidence="1" type="ORF">QP520_02695</name>
</gene>
<sequence length="296" mass="34956">MDRYINKIRDILIECMPKHWYKAYLYFDSTETGSMTSAEYYVKTPAGSIISYGDLLYNCSTEKVNSINNSIDEILVNVRSLHDVSVEPWTWGTMYISRDDYEPHCEFHNDPVTDEYWLQNRYKWEYQNFGVLAREDEFEPDVYKEMIKGPRGVLLLEDMESRILAKNYTAIDNAFRLEHKSLEDELEKHYNALAKKIYKLTPLDWGFVELNFESRNNSSSVELSIYRADNNTLISRYVEENNDEPVIISEIMSDLKHEILDMIETFKFYNQNPFSSMVYTLTSEGQLSLDFSYDNK</sequence>
<accession>A0AAJ1Q8Q6</accession>
<reference evidence="1" key="1">
    <citation type="submission" date="2023-05" db="EMBL/GenBank/DDBJ databases">
        <title>Cataloging the Phylogenetic Diversity of Human Bladder Bacteria.</title>
        <authorList>
            <person name="Du J."/>
        </authorList>
    </citation>
    <scope>NUCLEOTIDE SEQUENCE</scope>
    <source>
        <strain evidence="1">UMB10101</strain>
    </source>
</reference>
<dbReference type="InterPro" id="IPR036170">
    <property type="entry name" value="YezG-like_sf"/>
</dbReference>
<comment type="caution">
    <text evidence="1">The sequence shown here is derived from an EMBL/GenBank/DDBJ whole genome shotgun (WGS) entry which is preliminary data.</text>
</comment>
<organism evidence="1 2">
    <name type="scientific">Veillonella atypica</name>
    <dbReference type="NCBI Taxonomy" id="39777"/>
    <lineage>
        <taxon>Bacteria</taxon>
        <taxon>Bacillati</taxon>
        <taxon>Bacillota</taxon>
        <taxon>Negativicutes</taxon>
        <taxon>Veillonellales</taxon>
        <taxon>Veillonellaceae</taxon>
        <taxon>Veillonella</taxon>
    </lineage>
</organism>